<name>A0A7G2C466_9TRYP</name>
<dbReference type="InterPro" id="IPR013083">
    <property type="entry name" value="Znf_RING/FYVE/PHD"/>
</dbReference>
<dbReference type="GO" id="GO:0008270">
    <property type="term" value="F:zinc ion binding"/>
    <property type="evidence" value="ECO:0007669"/>
    <property type="project" value="UniProtKB-KW"/>
</dbReference>
<dbReference type="EMBL" id="LR877145">
    <property type="protein sequence ID" value="CAD2212702.1"/>
    <property type="molecule type" value="Genomic_DNA"/>
</dbReference>
<evidence type="ECO:0000313" key="8">
    <source>
        <dbReference type="EMBL" id="CAD2212702.1"/>
    </source>
</evidence>
<evidence type="ECO:0000256" key="1">
    <source>
        <dbReference type="ARBA" id="ARBA00004906"/>
    </source>
</evidence>
<evidence type="ECO:0000259" key="7">
    <source>
        <dbReference type="PROSITE" id="PS50089"/>
    </source>
</evidence>
<dbReference type="PROSITE" id="PS50089">
    <property type="entry name" value="ZF_RING_2"/>
    <property type="match status" value="1"/>
</dbReference>
<proteinExistence type="predicted"/>
<dbReference type="VEuPathDB" id="TriTrypDB:ADEAN_000011400"/>
<dbReference type="InterPro" id="IPR001841">
    <property type="entry name" value="Znf_RING"/>
</dbReference>
<reference evidence="8 9" key="1">
    <citation type="submission" date="2020-08" db="EMBL/GenBank/DDBJ databases">
        <authorList>
            <person name="Newling K."/>
            <person name="Davey J."/>
            <person name="Forrester S."/>
        </authorList>
    </citation>
    <scope>NUCLEOTIDE SEQUENCE [LARGE SCALE GENOMIC DNA]</scope>
    <source>
        <strain evidence="9">Crithidia deanei Carvalho (ATCC PRA-265)</strain>
    </source>
</reference>
<dbReference type="Gene3D" id="3.30.40.10">
    <property type="entry name" value="Zinc/RING finger domain, C3HC4 (zinc finger)"/>
    <property type="match status" value="1"/>
</dbReference>
<dbReference type="Pfam" id="PF12678">
    <property type="entry name" value="zf-rbx1"/>
    <property type="match status" value="1"/>
</dbReference>
<keyword evidence="9" id="KW-1185">Reference proteome</keyword>
<accession>A0A7G2C466</accession>
<comment type="pathway">
    <text evidence="1">Protein modification; protein ubiquitination.</text>
</comment>
<dbReference type="AlphaFoldDB" id="A0A7G2C466"/>
<evidence type="ECO:0000256" key="4">
    <source>
        <dbReference type="ARBA" id="ARBA00022786"/>
    </source>
</evidence>
<dbReference type="SMART" id="SM00184">
    <property type="entry name" value="RING"/>
    <property type="match status" value="1"/>
</dbReference>
<feature type="domain" description="RING-type" evidence="7">
    <location>
        <begin position="32"/>
        <end position="80"/>
    </location>
</feature>
<evidence type="ECO:0000256" key="6">
    <source>
        <dbReference type="PROSITE-ProRule" id="PRU00175"/>
    </source>
</evidence>
<evidence type="ECO:0000313" key="9">
    <source>
        <dbReference type="Proteomes" id="UP000515908"/>
    </source>
</evidence>
<keyword evidence="3 6" id="KW-0863">Zinc-finger</keyword>
<evidence type="ECO:0000256" key="5">
    <source>
        <dbReference type="ARBA" id="ARBA00022833"/>
    </source>
</evidence>
<keyword evidence="5" id="KW-0862">Zinc</keyword>
<dbReference type="InterPro" id="IPR024766">
    <property type="entry name" value="Znf_RING_H2"/>
</dbReference>
<keyword evidence="4" id="KW-0833">Ubl conjugation pathway</keyword>
<dbReference type="SUPFAM" id="SSF57850">
    <property type="entry name" value="RING/U-box"/>
    <property type="match status" value="1"/>
</dbReference>
<protein>
    <recommendedName>
        <fullName evidence="7">RING-type domain-containing protein</fullName>
    </recommendedName>
</protein>
<gene>
    <name evidence="8" type="ORF">ADEAN_000011400</name>
</gene>
<organism evidence="8 9">
    <name type="scientific">Angomonas deanei</name>
    <dbReference type="NCBI Taxonomy" id="59799"/>
    <lineage>
        <taxon>Eukaryota</taxon>
        <taxon>Discoba</taxon>
        <taxon>Euglenozoa</taxon>
        <taxon>Kinetoplastea</taxon>
        <taxon>Metakinetoplastina</taxon>
        <taxon>Trypanosomatida</taxon>
        <taxon>Trypanosomatidae</taxon>
        <taxon>Strigomonadinae</taxon>
        <taxon>Angomonas</taxon>
    </lineage>
</organism>
<keyword evidence="2" id="KW-0479">Metal-binding</keyword>
<dbReference type="Proteomes" id="UP000515908">
    <property type="component" value="Chromosome 01"/>
</dbReference>
<sequence length="94" mass="10554">MADAQPEVRVTVTHLFINARVANANSEYLKECSICKGMLYEKVLGADTEESKVVQGKCHHYFHSECLNGWIAKSNKCPHCGAAWSKMGDSFYIR</sequence>
<evidence type="ECO:0000256" key="3">
    <source>
        <dbReference type="ARBA" id="ARBA00022771"/>
    </source>
</evidence>
<evidence type="ECO:0000256" key="2">
    <source>
        <dbReference type="ARBA" id="ARBA00022723"/>
    </source>
</evidence>